<dbReference type="AlphaFoldDB" id="A0A0A9ABI5"/>
<organism evidence="1">
    <name type="scientific">Arundo donax</name>
    <name type="common">Giant reed</name>
    <name type="synonym">Donax arundinaceus</name>
    <dbReference type="NCBI Taxonomy" id="35708"/>
    <lineage>
        <taxon>Eukaryota</taxon>
        <taxon>Viridiplantae</taxon>
        <taxon>Streptophyta</taxon>
        <taxon>Embryophyta</taxon>
        <taxon>Tracheophyta</taxon>
        <taxon>Spermatophyta</taxon>
        <taxon>Magnoliopsida</taxon>
        <taxon>Liliopsida</taxon>
        <taxon>Poales</taxon>
        <taxon>Poaceae</taxon>
        <taxon>PACMAD clade</taxon>
        <taxon>Arundinoideae</taxon>
        <taxon>Arundineae</taxon>
        <taxon>Arundo</taxon>
    </lineage>
</organism>
<dbReference type="EMBL" id="GBRH01253478">
    <property type="protein sequence ID" value="JAD44417.1"/>
    <property type="molecule type" value="Transcribed_RNA"/>
</dbReference>
<protein>
    <submittedName>
        <fullName evidence="1">Uncharacterized protein</fullName>
    </submittedName>
</protein>
<sequence length="125" mass="13832">MLVLYKSRYCNSTNELIPEGNSLIEVWDRSNTLRDGMNWKKPSHILSSAGLPCSIKVFSKGQLGLSYSSRMLFRMNEILSASLHFSASGASFSITPARTSHFVSFVPNSDAIHKAMARTMGCILI</sequence>
<accession>A0A0A9ABI5</accession>
<reference evidence="1" key="2">
    <citation type="journal article" date="2015" name="Data Brief">
        <title>Shoot transcriptome of the giant reed, Arundo donax.</title>
        <authorList>
            <person name="Barrero R.A."/>
            <person name="Guerrero F.D."/>
            <person name="Moolhuijzen P."/>
            <person name="Goolsby J.A."/>
            <person name="Tidwell J."/>
            <person name="Bellgard S.E."/>
            <person name="Bellgard M.I."/>
        </authorList>
    </citation>
    <scope>NUCLEOTIDE SEQUENCE</scope>
    <source>
        <tissue evidence="1">Shoot tissue taken approximately 20 cm above the soil surface</tissue>
    </source>
</reference>
<evidence type="ECO:0000313" key="1">
    <source>
        <dbReference type="EMBL" id="JAD44417.1"/>
    </source>
</evidence>
<proteinExistence type="predicted"/>
<reference evidence="1" key="1">
    <citation type="submission" date="2014-09" db="EMBL/GenBank/DDBJ databases">
        <authorList>
            <person name="Magalhaes I.L.F."/>
            <person name="Oliveira U."/>
            <person name="Santos F.R."/>
            <person name="Vidigal T.H.D.A."/>
            <person name="Brescovit A.D."/>
            <person name="Santos A.J."/>
        </authorList>
    </citation>
    <scope>NUCLEOTIDE SEQUENCE</scope>
    <source>
        <tissue evidence="1">Shoot tissue taken approximately 20 cm above the soil surface</tissue>
    </source>
</reference>
<name>A0A0A9ABI5_ARUDO</name>